<dbReference type="Proteomes" id="UP000245974">
    <property type="component" value="Unassembled WGS sequence"/>
</dbReference>
<dbReference type="SUPFAM" id="SSF51182">
    <property type="entry name" value="RmlC-like cupins"/>
    <property type="match status" value="1"/>
</dbReference>
<name>A0A2U3N2M8_9GAMM</name>
<evidence type="ECO:0000313" key="2">
    <source>
        <dbReference type="EMBL" id="SPL71946.1"/>
    </source>
</evidence>
<protein>
    <recommendedName>
        <fullName evidence="1">(S)-ureidoglycine aminohydrolase cupin domain-containing protein</fullName>
    </recommendedName>
</protein>
<sequence>MALTSIEKLNDYTALDVWGYITDLGGVLLDNSNNVQVYGKMSLGEPTDSISSGYFGTQKGKYRLIYPFSEQAVILYGEVEITDESTGISKTYKAGDIWIVEKGTSTIWEVKSEYYIKHYFSVA</sequence>
<organism evidence="2 3">
    <name type="scientific">Acinetobacter stercoris</name>
    <dbReference type="NCBI Taxonomy" id="2126983"/>
    <lineage>
        <taxon>Bacteria</taxon>
        <taxon>Pseudomonadati</taxon>
        <taxon>Pseudomonadota</taxon>
        <taxon>Gammaproteobacteria</taxon>
        <taxon>Moraxellales</taxon>
        <taxon>Moraxellaceae</taxon>
        <taxon>Acinetobacter</taxon>
    </lineage>
</organism>
<dbReference type="PANTHER" id="PTHR40943:SF1">
    <property type="entry name" value="CYTOPLASMIC PROTEIN"/>
    <property type="match status" value="1"/>
</dbReference>
<dbReference type="InParanoid" id="A0A2U3N2M8"/>
<dbReference type="AlphaFoldDB" id="A0A2U3N2M8"/>
<dbReference type="EMBL" id="OOGT01000194">
    <property type="protein sequence ID" value="SPL71946.1"/>
    <property type="molecule type" value="Genomic_DNA"/>
</dbReference>
<evidence type="ECO:0000313" key="3">
    <source>
        <dbReference type="Proteomes" id="UP000245974"/>
    </source>
</evidence>
<feature type="domain" description="(S)-ureidoglycine aminohydrolase cupin" evidence="1">
    <location>
        <begin position="45"/>
        <end position="119"/>
    </location>
</feature>
<dbReference type="Pfam" id="PF05899">
    <property type="entry name" value="Cupin_3"/>
    <property type="match status" value="1"/>
</dbReference>
<gene>
    <name evidence="2" type="ORF">KPC_3124</name>
</gene>
<dbReference type="InterPro" id="IPR014710">
    <property type="entry name" value="RmlC-like_jellyroll"/>
</dbReference>
<reference evidence="3" key="1">
    <citation type="submission" date="2018-03" db="EMBL/GenBank/DDBJ databases">
        <authorList>
            <person name="Blom J."/>
        </authorList>
    </citation>
    <scope>NUCLEOTIDE SEQUENCE [LARGE SCALE GENOMIC DNA]</scope>
    <source>
        <strain evidence="3">KPC-SM-21</strain>
    </source>
</reference>
<dbReference type="OrthoDB" id="663248at2"/>
<evidence type="ECO:0000259" key="1">
    <source>
        <dbReference type="Pfam" id="PF05899"/>
    </source>
</evidence>
<dbReference type="Gene3D" id="2.60.120.10">
    <property type="entry name" value="Jelly Rolls"/>
    <property type="match status" value="1"/>
</dbReference>
<keyword evidence="3" id="KW-1185">Reference proteome</keyword>
<accession>A0A2U3N2M8</accession>
<dbReference type="PANTHER" id="PTHR40943">
    <property type="entry name" value="CYTOPLASMIC PROTEIN-RELATED"/>
    <property type="match status" value="1"/>
</dbReference>
<dbReference type="RefSeq" id="WP_121975358.1">
    <property type="nucleotide sequence ID" value="NZ_OOGT01000194.1"/>
</dbReference>
<dbReference type="InterPro" id="IPR008579">
    <property type="entry name" value="UGlyAH_Cupin_dom"/>
</dbReference>
<dbReference type="InterPro" id="IPR011051">
    <property type="entry name" value="RmlC_Cupin_sf"/>
</dbReference>
<proteinExistence type="predicted"/>